<comment type="caution">
    <text evidence="2">The sequence shown here is derived from an EMBL/GenBank/DDBJ whole genome shotgun (WGS) entry which is preliminary data.</text>
</comment>
<evidence type="ECO:0000259" key="1">
    <source>
        <dbReference type="PROSITE" id="PS51272"/>
    </source>
</evidence>
<dbReference type="PROSITE" id="PS51272">
    <property type="entry name" value="SLH"/>
    <property type="match status" value="1"/>
</dbReference>
<dbReference type="InterPro" id="IPR001119">
    <property type="entry name" value="SLH_dom"/>
</dbReference>
<accession>A0ABU2C9Z4</accession>
<dbReference type="Proteomes" id="UP001180487">
    <property type="component" value="Unassembled WGS sequence"/>
</dbReference>
<feature type="domain" description="SLH" evidence="1">
    <location>
        <begin position="95"/>
        <end position="157"/>
    </location>
</feature>
<dbReference type="Pfam" id="PF12733">
    <property type="entry name" value="Cadherin-like"/>
    <property type="match status" value="1"/>
</dbReference>
<keyword evidence="3" id="KW-1185">Reference proteome</keyword>
<reference evidence="2 3" key="1">
    <citation type="submission" date="2023-07" db="EMBL/GenBank/DDBJ databases">
        <title>Sorghum-associated microbial communities from plants grown in Nebraska, USA.</title>
        <authorList>
            <person name="Schachtman D."/>
        </authorList>
    </citation>
    <scope>NUCLEOTIDE SEQUENCE [LARGE SCALE GENOMIC DNA]</scope>
    <source>
        <strain evidence="2 3">BE313</strain>
    </source>
</reference>
<dbReference type="InterPro" id="IPR001279">
    <property type="entry name" value="Metallo-B-lactamas"/>
</dbReference>
<protein>
    <recommendedName>
        <fullName evidence="1">SLH domain-containing protein</fullName>
    </recommendedName>
</protein>
<dbReference type="SUPFAM" id="SSF56281">
    <property type="entry name" value="Metallo-hydrolase/oxidoreductase"/>
    <property type="match status" value="1"/>
</dbReference>
<dbReference type="SMART" id="SM00849">
    <property type="entry name" value="Lactamase_B"/>
    <property type="match status" value="1"/>
</dbReference>
<dbReference type="Pfam" id="PF00395">
    <property type="entry name" value="SLH"/>
    <property type="match status" value="2"/>
</dbReference>
<dbReference type="InterPro" id="IPR036866">
    <property type="entry name" value="RibonucZ/Hydroxyglut_hydro"/>
</dbReference>
<gene>
    <name evidence="2" type="ORF">J2X19_002814</name>
</gene>
<dbReference type="Gene3D" id="3.60.15.10">
    <property type="entry name" value="Ribonuclease Z/Hydroxyacylglutathione hydrolase-like"/>
    <property type="match status" value="1"/>
</dbReference>
<sequence length="732" mass="77469">MTDTRQMDPAFPLPLQPVATDSLLTGKISRRMFAQLLGLPSLMASTVALSGCGGGDSATDAGTEVLTRAAFVASISDYFDWVHSSEYVDPYKAVQPTFVDVVFGATRYAKQIETALEEAIISNVGGRFYPDKLVTREDVADIYVKAFKIPAAAGNALAGFSDAGSISASKRASVNAIVAAGFMQGSSASLFAPAGTITLNDAKAILANITAGLVAPPQVMCKAGTTAPRRYVRISTPTAGATIYYTVTFDGSEPADPTTAGAVYDFTADGVLQFVNPLSSTTDSRLYRLKTVAKKNGLAVSAVREFVWNIVRPQVGSFQAKLMHAGTSTSPTVWKINNPAEYFQAFVFYIEGSTRGLVFDAGEYGYQKANLKTFIDTLATKPYDVIVGHNHPDHSEQIYNFTSAGVTLYASAIEKAAFMASSRSDFQSAGTAAVAIADGQVLNLGNVQATAYVQPGHTNGTVTCIVNQTGWVFGSDMWGCNRAYTADTTQYQSVKVDLFLSLVQQLVVNYQKSSTTGEIVEVTNAHQEASVGMECVNNFVKCFQQLIDEGNAVAKPSIRGGTKTGDRMSIIGDMWRDKNWMAIGPIGKYAAAVDYLTKPTSAYPCAASIDYNAADGYKKYAVLSNIEISGGTLVGVDVYWAAAANGVANKLPNKFDPWTTGYTINVPTGTTSIVLKPTAMSNKISSMKVNGTALAQGASTTVAVAAGSSIKVDVVSPDGSVTSSYTFTVAVV</sequence>
<evidence type="ECO:0000313" key="2">
    <source>
        <dbReference type="EMBL" id="MDR7378135.1"/>
    </source>
</evidence>
<proteinExistence type="predicted"/>
<dbReference type="InterPro" id="IPR025883">
    <property type="entry name" value="Cadherin-like_domain"/>
</dbReference>
<dbReference type="EMBL" id="JAVDXT010000002">
    <property type="protein sequence ID" value="MDR7378135.1"/>
    <property type="molecule type" value="Genomic_DNA"/>
</dbReference>
<dbReference type="RefSeq" id="WP_310374024.1">
    <property type="nucleotide sequence ID" value="NZ_JAVDXT010000002.1"/>
</dbReference>
<organism evidence="2 3">
    <name type="scientific">Rhodoferax ferrireducens</name>
    <dbReference type="NCBI Taxonomy" id="192843"/>
    <lineage>
        <taxon>Bacteria</taxon>
        <taxon>Pseudomonadati</taxon>
        <taxon>Pseudomonadota</taxon>
        <taxon>Betaproteobacteria</taxon>
        <taxon>Burkholderiales</taxon>
        <taxon>Comamonadaceae</taxon>
        <taxon>Rhodoferax</taxon>
    </lineage>
</organism>
<name>A0ABU2C9Z4_9BURK</name>
<evidence type="ECO:0000313" key="3">
    <source>
        <dbReference type="Proteomes" id="UP001180487"/>
    </source>
</evidence>